<sequence>MPEPLRVGVLVSGTGSNLQAIIDGCRGGAVPAQVVVVVSNVPDAFALERARSCGIPAVVVDHRAFASASGFEAALREAVESHGVELLCLAGFLRILSPRFVAAYAGRIMNIHPALLPAFGGKGMYGERVHRAVLASGARTSGATVHFVTDVPDGGPIIAQAAVPVEDGDTPATLAARVAGAERRLYPYAIRLFAQGRLRIDGDRVLVSPRNSPLASRVP</sequence>
<evidence type="ECO:0000313" key="7">
    <source>
        <dbReference type="Proteomes" id="UP000318509"/>
    </source>
</evidence>
<evidence type="ECO:0000313" key="6">
    <source>
        <dbReference type="EMBL" id="TMI89195.1"/>
    </source>
</evidence>
<comment type="similarity">
    <text evidence="4">Belongs to the GART family.</text>
</comment>
<feature type="binding site" evidence="4">
    <location>
        <begin position="15"/>
        <end position="17"/>
    </location>
    <ligand>
        <name>N(1)-(5-phospho-beta-D-ribosyl)glycinamide</name>
        <dbReference type="ChEBI" id="CHEBI:143788"/>
    </ligand>
</feature>
<comment type="pathway">
    <text evidence="1 4">Purine metabolism; IMP biosynthesis via de novo pathway; N(2)-formyl-N(1)-(5-phospho-D-ribosyl)glycinamide from N(1)-(5-phospho-D-ribosyl)glycinamide (10-formyl THF route): step 1/1.</text>
</comment>
<dbReference type="GO" id="GO:0004644">
    <property type="term" value="F:phosphoribosylglycinamide formyltransferase activity"/>
    <property type="evidence" value="ECO:0007669"/>
    <property type="project" value="UniProtKB-UniRule"/>
</dbReference>
<dbReference type="PANTHER" id="PTHR43369:SF2">
    <property type="entry name" value="PHOSPHORIBOSYLGLYCINAMIDE FORMYLTRANSFERASE"/>
    <property type="match status" value="1"/>
</dbReference>
<dbReference type="EMBL" id="VBAK01000128">
    <property type="protein sequence ID" value="TMI89195.1"/>
    <property type="molecule type" value="Genomic_DNA"/>
</dbReference>
<feature type="active site" description="Proton donor" evidence="4">
    <location>
        <position position="112"/>
    </location>
</feature>
<dbReference type="CDD" id="cd08645">
    <property type="entry name" value="FMT_core_GART"/>
    <property type="match status" value="1"/>
</dbReference>
<dbReference type="Proteomes" id="UP000318509">
    <property type="component" value="Unassembled WGS sequence"/>
</dbReference>
<dbReference type="GO" id="GO:0005829">
    <property type="term" value="C:cytosol"/>
    <property type="evidence" value="ECO:0007669"/>
    <property type="project" value="TreeGrafter"/>
</dbReference>
<dbReference type="GO" id="GO:0006189">
    <property type="term" value="P:'de novo' IMP biosynthetic process"/>
    <property type="evidence" value="ECO:0007669"/>
    <property type="project" value="UniProtKB-UniRule"/>
</dbReference>
<dbReference type="EC" id="2.1.2.2" evidence="4"/>
<proteinExistence type="inferred from homology"/>
<dbReference type="NCBIfam" id="TIGR00639">
    <property type="entry name" value="PurN"/>
    <property type="match status" value="1"/>
</dbReference>
<feature type="binding site" evidence="4">
    <location>
        <position position="110"/>
    </location>
    <ligand>
        <name>(6R)-10-formyltetrahydrofolate</name>
        <dbReference type="ChEBI" id="CHEBI:195366"/>
    </ligand>
</feature>
<dbReference type="Gene3D" id="3.40.50.170">
    <property type="entry name" value="Formyl transferase, N-terminal domain"/>
    <property type="match status" value="1"/>
</dbReference>
<evidence type="ECO:0000256" key="2">
    <source>
        <dbReference type="ARBA" id="ARBA00022679"/>
    </source>
</evidence>
<name>A0A537K085_9BACT</name>
<dbReference type="UniPathway" id="UPA00074">
    <property type="reaction ID" value="UER00126"/>
</dbReference>
<feature type="domain" description="Formyl transferase N-terminal" evidence="5">
    <location>
        <begin position="6"/>
        <end position="190"/>
    </location>
</feature>
<comment type="catalytic activity">
    <reaction evidence="4">
        <text>N(1)-(5-phospho-beta-D-ribosyl)glycinamide + (6R)-10-formyltetrahydrofolate = N(2)-formyl-N(1)-(5-phospho-beta-D-ribosyl)glycinamide + (6S)-5,6,7,8-tetrahydrofolate + H(+)</text>
        <dbReference type="Rhea" id="RHEA:15053"/>
        <dbReference type="ChEBI" id="CHEBI:15378"/>
        <dbReference type="ChEBI" id="CHEBI:57453"/>
        <dbReference type="ChEBI" id="CHEBI:143788"/>
        <dbReference type="ChEBI" id="CHEBI:147286"/>
        <dbReference type="ChEBI" id="CHEBI:195366"/>
        <dbReference type="EC" id="2.1.2.2"/>
    </reaction>
</comment>
<evidence type="ECO:0000256" key="1">
    <source>
        <dbReference type="ARBA" id="ARBA00005054"/>
    </source>
</evidence>
<dbReference type="InterPro" id="IPR002376">
    <property type="entry name" value="Formyl_transf_N"/>
</dbReference>
<keyword evidence="3 4" id="KW-0658">Purine biosynthesis</keyword>
<dbReference type="SUPFAM" id="SSF53328">
    <property type="entry name" value="Formyltransferase"/>
    <property type="match status" value="1"/>
</dbReference>
<comment type="caution">
    <text evidence="4">Lacks conserved residue(s) required for the propagation of feature annotation.</text>
</comment>
<comment type="function">
    <text evidence="4">Catalyzes the transfer of a formyl group from 10-formyltetrahydrofolate to 5-phospho-ribosyl-glycinamide (GAR), producing 5-phospho-ribosyl-N-formylglycinamide (FGAR) and tetrahydrofolate.</text>
</comment>
<accession>A0A537K085</accession>
<evidence type="ECO:0000256" key="4">
    <source>
        <dbReference type="HAMAP-Rule" id="MF_01930"/>
    </source>
</evidence>
<dbReference type="Pfam" id="PF00551">
    <property type="entry name" value="Formyl_trans_N"/>
    <property type="match status" value="1"/>
</dbReference>
<evidence type="ECO:0000259" key="5">
    <source>
        <dbReference type="Pfam" id="PF00551"/>
    </source>
</evidence>
<feature type="binding site" evidence="4">
    <location>
        <begin position="93"/>
        <end position="96"/>
    </location>
    <ligand>
        <name>(6R)-10-formyltetrahydrofolate</name>
        <dbReference type="ChEBI" id="CHEBI:195366"/>
    </ligand>
</feature>
<protein>
    <recommendedName>
        <fullName evidence="4">Phosphoribosylglycinamide formyltransferase</fullName>
        <ecNumber evidence="4">2.1.2.2</ecNumber>
    </recommendedName>
    <alternativeName>
        <fullName evidence="4">5'-phosphoribosylglycinamide transformylase</fullName>
    </alternativeName>
    <alternativeName>
        <fullName evidence="4">GAR transformylase</fullName>
        <shortName evidence="4">GART</shortName>
    </alternativeName>
</protein>
<dbReference type="InterPro" id="IPR036477">
    <property type="entry name" value="Formyl_transf_N_sf"/>
</dbReference>
<feature type="site" description="Raises pKa of active site His" evidence="4">
    <location>
        <position position="153"/>
    </location>
</feature>
<reference evidence="6 7" key="1">
    <citation type="journal article" date="2019" name="Nat. Microbiol.">
        <title>Mediterranean grassland soil C-N compound turnover is dependent on rainfall and depth, and is mediated by genomically divergent microorganisms.</title>
        <authorList>
            <person name="Diamond S."/>
            <person name="Andeer P.F."/>
            <person name="Li Z."/>
            <person name="Crits-Christoph A."/>
            <person name="Burstein D."/>
            <person name="Anantharaman K."/>
            <person name="Lane K.R."/>
            <person name="Thomas B.C."/>
            <person name="Pan C."/>
            <person name="Northen T.R."/>
            <person name="Banfield J.F."/>
        </authorList>
    </citation>
    <scope>NUCLEOTIDE SEQUENCE [LARGE SCALE GENOMIC DNA]</scope>
    <source>
        <strain evidence="6">NP_3</strain>
    </source>
</reference>
<comment type="caution">
    <text evidence="6">The sequence shown here is derived from an EMBL/GenBank/DDBJ whole genome shotgun (WGS) entry which is preliminary data.</text>
</comment>
<dbReference type="HAMAP" id="MF_01930">
    <property type="entry name" value="PurN"/>
    <property type="match status" value="1"/>
</dbReference>
<dbReference type="AlphaFoldDB" id="A0A537K085"/>
<keyword evidence="2 4" id="KW-0808">Transferase</keyword>
<evidence type="ECO:0000256" key="3">
    <source>
        <dbReference type="ARBA" id="ARBA00022755"/>
    </source>
</evidence>
<dbReference type="PANTHER" id="PTHR43369">
    <property type="entry name" value="PHOSPHORIBOSYLGLYCINAMIDE FORMYLTRANSFERASE"/>
    <property type="match status" value="1"/>
</dbReference>
<dbReference type="InterPro" id="IPR004607">
    <property type="entry name" value="GART"/>
</dbReference>
<organism evidence="6 7">
    <name type="scientific">Candidatus Segetimicrobium genomatis</name>
    <dbReference type="NCBI Taxonomy" id="2569760"/>
    <lineage>
        <taxon>Bacteria</taxon>
        <taxon>Bacillati</taxon>
        <taxon>Candidatus Sysuimicrobiota</taxon>
        <taxon>Candidatus Sysuimicrobiia</taxon>
        <taxon>Candidatus Sysuimicrobiales</taxon>
        <taxon>Candidatus Segetimicrobiaceae</taxon>
        <taxon>Candidatus Segetimicrobium</taxon>
    </lineage>
</organism>
<gene>
    <name evidence="4" type="primary">purN</name>
    <name evidence="6" type="ORF">E6H00_10365</name>
</gene>